<dbReference type="Proteomes" id="UP001309876">
    <property type="component" value="Unassembled WGS sequence"/>
</dbReference>
<comment type="caution">
    <text evidence="5">The sequence shown here is derived from an EMBL/GenBank/DDBJ whole genome shotgun (WGS) entry which is preliminary data.</text>
</comment>
<feature type="transmembrane region" description="Helical" evidence="3">
    <location>
        <begin position="434"/>
        <end position="451"/>
    </location>
</feature>
<dbReference type="GO" id="GO:0022857">
    <property type="term" value="F:transmembrane transporter activity"/>
    <property type="evidence" value="ECO:0007669"/>
    <property type="project" value="InterPro"/>
</dbReference>
<feature type="transmembrane region" description="Helical" evidence="3">
    <location>
        <begin position="601"/>
        <end position="619"/>
    </location>
</feature>
<proteinExistence type="inferred from homology"/>
<keyword evidence="3" id="KW-0472">Membrane</keyword>
<gene>
    <name evidence="5" type="primary">PRM10_2</name>
    <name evidence="5" type="ORF">LTR05_005098</name>
</gene>
<dbReference type="InterPro" id="IPR051361">
    <property type="entry name" value="ThrE/Ser_Exporter"/>
</dbReference>
<evidence type="ECO:0000313" key="5">
    <source>
        <dbReference type="EMBL" id="KAK5085809.1"/>
    </source>
</evidence>
<dbReference type="PANTHER" id="PTHR31082">
    <property type="entry name" value="PHEROMONE-REGULATED MEMBRANE PROTEIN 10"/>
    <property type="match status" value="1"/>
</dbReference>
<feature type="transmembrane region" description="Helical" evidence="3">
    <location>
        <begin position="463"/>
        <end position="481"/>
    </location>
</feature>
<feature type="transmembrane region" description="Helical" evidence="3">
    <location>
        <begin position="723"/>
        <end position="750"/>
    </location>
</feature>
<evidence type="ECO:0000256" key="3">
    <source>
        <dbReference type="SAM" id="Phobius"/>
    </source>
</evidence>
<dbReference type="Pfam" id="PF06738">
    <property type="entry name" value="ThrE"/>
    <property type="match status" value="1"/>
</dbReference>
<feature type="compositionally biased region" description="Basic and acidic residues" evidence="2">
    <location>
        <begin position="10"/>
        <end position="24"/>
    </location>
</feature>
<evidence type="ECO:0000313" key="6">
    <source>
        <dbReference type="Proteomes" id="UP001309876"/>
    </source>
</evidence>
<evidence type="ECO:0000256" key="2">
    <source>
        <dbReference type="SAM" id="MobiDB-lite"/>
    </source>
</evidence>
<feature type="transmembrane region" description="Helical" evidence="3">
    <location>
        <begin position="625"/>
        <end position="648"/>
    </location>
</feature>
<feature type="region of interest" description="Disordered" evidence="2">
    <location>
        <begin position="1"/>
        <end position="32"/>
    </location>
</feature>
<dbReference type="EMBL" id="JAVRRJ010000004">
    <property type="protein sequence ID" value="KAK5085809.1"/>
    <property type="molecule type" value="Genomic_DNA"/>
</dbReference>
<feature type="transmembrane region" description="Helical" evidence="3">
    <location>
        <begin position="655"/>
        <end position="678"/>
    </location>
</feature>
<comment type="similarity">
    <text evidence="1">Belongs to the ThrE exporter (TC 2.A.79) family.</text>
</comment>
<dbReference type="AlphaFoldDB" id="A0AAN7T1J9"/>
<evidence type="ECO:0000259" key="4">
    <source>
        <dbReference type="Pfam" id="PF06738"/>
    </source>
</evidence>
<protein>
    <submittedName>
        <fullName evidence="5">Pheromone-regulated protein prm10</fullName>
    </submittedName>
</protein>
<keyword evidence="6" id="KW-1185">Reference proteome</keyword>
<feature type="transmembrane region" description="Helical" evidence="3">
    <location>
        <begin position="529"/>
        <end position="550"/>
    </location>
</feature>
<evidence type="ECO:0000256" key="1">
    <source>
        <dbReference type="ARBA" id="ARBA00034125"/>
    </source>
</evidence>
<organism evidence="5 6">
    <name type="scientific">Lithohypha guttulata</name>
    <dbReference type="NCBI Taxonomy" id="1690604"/>
    <lineage>
        <taxon>Eukaryota</taxon>
        <taxon>Fungi</taxon>
        <taxon>Dikarya</taxon>
        <taxon>Ascomycota</taxon>
        <taxon>Pezizomycotina</taxon>
        <taxon>Eurotiomycetes</taxon>
        <taxon>Chaetothyriomycetidae</taxon>
        <taxon>Chaetothyriales</taxon>
        <taxon>Trichomeriaceae</taxon>
        <taxon>Lithohypha</taxon>
    </lineage>
</organism>
<reference evidence="5 6" key="1">
    <citation type="submission" date="2023-08" db="EMBL/GenBank/DDBJ databases">
        <title>Black Yeasts Isolated from many extreme environments.</title>
        <authorList>
            <person name="Coleine C."/>
            <person name="Stajich J.E."/>
            <person name="Selbmann L."/>
        </authorList>
    </citation>
    <scope>NUCLEOTIDE SEQUENCE [LARGE SCALE GENOMIC DNA]</scope>
    <source>
        <strain evidence="5 6">CCFEE 5910</strain>
    </source>
</reference>
<keyword evidence="3" id="KW-0812">Transmembrane</keyword>
<feature type="transmembrane region" description="Helical" evidence="3">
    <location>
        <begin position="487"/>
        <end position="508"/>
    </location>
</feature>
<keyword evidence="3" id="KW-1133">Transmembrane helix</keyword>
<feature type="transmembrane region" description="Helical" evidence="3">
    <location>
        <begin position="575"/>
        <end position="594"/>
    </location>
</feature>
<dbReference type="InterPro" id="IPR010619">
    <property type="entry name" value="ThrE-like_N"/>
</dbReference>
<sequence>MKTVDNGTADVERGTTRNVERGLQHDQQLPSWSSYLPSTSVQFRNPDYGKDACVAPDIEQEPFVRDAEFRTEHRFERSQAATDISSPRRLPSLVEAMYDDGNMTPGILRPEENHNSLGRCHHKDNRYHNILDTACLGDLSRRPSESDEHDLQSAVTLVASPTAQALFDRYQAQYATHRDSTSSCSSFSSQASDVRNAAPTNRLTRYYTDGNSFDEEILTKRVDRFSTEIHPWPIGEDQKQAHYPLTAHHFEKLRQGSLPPPYQQTNRKASDAAAGKYKPHSKQSRDRYLRHAAHTREKHTYLLKLCKGFLLFGIQAHRLEEYLHITALHLGIAAEFQYMPHCMLIVLTHPYYDRSEVHLLKESTGVDLGKLEDVYQVYHAVVEEQKDLQIGIGELDNIMRRRKTYTNVLLILLHGLAAMCAGTFAFSARPVDFAPLYTFGCLLAILQLLVIQTPIRNSHILEVLTSIIVTFSARGLGSILLDNGSPIFCFSGIVQGTIALILPGHIILAATHEIQNRQVLSGTVKMIYAILYTLFLGFGILIGTTLFGFIDPKATSKTTCDVPWYWDPLHDRWRATYAQFVWVPVFALAISIMHQAKPQHLPAMVFIATCGHQAFYWSLSRFAQNLQFAGLLATFASGLLANIYVLFANCLAATVLLPAVLVHIPNALAASGSLVAGVSTADTIVTNTTQWVDDDGMIMQRRAVDLLYARDFNVKGSSGSTGLIITSGIGMAQATIGIVVGLFLSAFVVYPFRRRKAGALAF</sequence>
<feature type="domain" description="Threonine/serine exporter-like N-terminal" evidence="4">
    <location>
        <begin position="301"/>
        <end position="546"/>
    </location>
</feature>
<dbReference type="PANTHER" id="PTHR31082:SF11">
    <property type="entry name" value="DUF1212 DOMAIN MEMBRANE PROTEIN (AFU_ORTHOLOGUE AFUA_5G07620)"/>
    <property type="match status" value="1"/>
</dbReference>
<name>A0AAN7T1J9_9EURO</name>
<feature type="transmembrane region" description="Helical" evidence="3">
    <location>
        <begin position="408"/>
        <end position="428"/>
    </location>
</feature>
<accession>A0AAN7T1J9</accession>
<feature type="region of interest" description="Disordered" evidence="2">
    <location>
        <begin position="255"/>
        <end position="286"/>
    </location>
</feature>